<dbReference type="GO" id="GO:0005886">
    <property type="term" value="C:plasma membrane"/>
    <property type="evidence" value="ECO:0007669"/>
    <property type="project" value="TreeGrafter"/>
</dbReference>
<dbReference type="Proteomes" id="UP000297475">
    <property type="component" value="Unassembled WGS sequence"/>
</dbReference>
<dbReference type="OrthoDB" id="5287122at2"/>
<dbReference type="SUPFAM" id="SSF82693">
    <property type="entry name" value="Multidrug efflux transporter AcrB pore domain, PN1, PN2, PC1 and PC2 subdomains"/>
    <property type="match status" value="3"/>
</dbReference>
<evidence type="ECO:0000313" key="3">
    <source>
        <dbReference type="Proteomes" id="UP000297475"/>
    </source>
</evidence>
<dbReference type="SUPFAM" id="SSF82714">
    <property type="entry name" value="Multidrug efflux transporter AcrB TolC docking domain, DN and DC subdomains"/>
    <property type="match status" value="2"/>
</dbReference>
<feature type="transmembrane region" description="Helical" evidence="1">
    <location>
        <begin position="525"/>
        <end position="545"/>
    </location>
</feature>
<dbReference type="PANTHER" id="PTHR32063:SF0">
    <property type="entry name" value="SWARMING MOTILITY PROTEIN SWRC"/>
    <property type="match status" value="1"/>
</dbReference>
<dbReference type="Gene3D" id="3.30.70.1440">
    <property type="entry name" value="Multidrug efflux transporter AcrB pore domain"/>
    <property type="match status" value="1"/>
</dbReference>
<dbReference type="GO" id="GO:0042910">
    <property type="term" value="F:xenobiotic transmembrane transporter activity"/>
    <property type="evidence" value="ECO:0007669"/>
    <property type="project" value="TreeGrafter"/>
</dbReference>
<feature type="transmembrane region" description="Helical" evidence="1">
    <location>
        <begin position="1001"/>
        <end position="1025"/>
    </location>
</feature>
<dbReference type="Gene3D" id="3.30.70.1430">
    <property type="entry name" value="Multidrug efflux transporter AcrB pore domain"/>
    <property type="match status" value="2"/>
</dbReference>
<evidence type="ECO:0000313" key="2">
    <source>
        <dbReference type="EMBL" id="TGG96081.1"/>
    </source>
</evidence>
<dbReference type="Gene3D" id="3.30.70.1320">
    <property type="entry name" value="Multidrug efflux transporter AcrB pore domain like"/>
    <property type="match status" value="1"/>
</dbReference>
<dbReference type="Pfam" id="PF00873">
    <property type="entry name" value="ACR_tran"/>
    <property type="match status" value="1"/>
</dbReference>
<feature type="transmembrane region" description="Helical" evidence="1">
    <location>
        <begin position="329"/>
        <end position="348"/>
    </location>
</feature>
<feature type="transmembrane region" description="Helical" evidence="1">
    <location>
        <begin position="909"/>
        <end position="932"/>
    </location>
</feature>
<feature type="transmembrane region" description="Helical" evidence="1">
    <location>
        <begin position="961"/>
        <end position="981"/>
    </location>
</feature>
<feature type="transmembrane region" description="Helical" evidence="1">
    <location>
        <begin position="882"/>
        <end position="903"/>
    </location>
</feature>
<feature type="transmembrane region" description="Helical" evidence="1">
    <location>
        <begin position="455"/>
        <end position="483"/>
    </location>
</feature>
<comment type="caution">
    <text evidence="2">The sequence shown here is derived from an EMBL/GenBank/DDBJ whole genome shotgun (WGS) entry which is preliminary data.</text>
</comment>
<dbReference type="PRINTS" id="PR00702">
    <property type="entry name" value="ACRIFLAVINRP"/>
</dbReference>
<dbReference type="InterPro" id="IPR027463">
    <property type="entry name" value="AcrB_DN_DC_subdom"/>
</dbReference>
<name>A0A4Z0WL33_9GAMM</name>
<feature type="transmembrane region" description="Helical" evidence="1">
    <location>
        <begin position="355"/>
        <end position="374"/>
    </location>
</feature>
<dbReference type="Gene3D" id="1.20.1640.10">
    <property type="entry name" value="Multidrug efflux transporter AcrB transmembrane domain"/>
    <property type="match status" value="2"/>
</dbReference>
<dbReference type="SUPFAM" id="SSF82866">
    <property type="entry name" value="Multidrug efflux transporter AcrB transmembrane domain"/>
    <property type="match status" value="2"/>
</dbReference>
<gene>
    <name evidence="2" type="ORF">E4656_04690</name>
</gene>
<keyword evidence="1" id="KW-1133">Transmembrane helix</keyword>
<sequence length="1051" mass="114767">MINAALNRVRTVFLLFTLVVVAGAYAFNTIPRESEPDITVPWIYVSVGLEGISPQDADRMLVNPIAQEIRGLDGLREYTSVATEGHASIIMEFRTGVDIDQALDDVRRKVDRAKPNLPSGADDPTVNEINLALFPILNVNLFGELDDRILYTIAERLQEDLEALPGVLEAPIIGIREELAEIIVDPAMMASYNLSNEELVDQVRRNNQLVTAGSLDTGAGRFSVKVPGLIETEDDILNLPIRSTQDAVVRFQDIAIGQRTYADATQYSRVNGQPAVTLEITKRVGENIIDTVRDVKAVVEAQQGEWPEGLQVSFTADQSVMVEETLSDLFNSVGLATLLVVIVMLWTLGIRTSILVGISIPASFLCGILLLSIMGHTLNIIVLFSLILCVGILVDGAIVVTEYADRRMSSGVPRLNAFREAATRMAWPVISSTLTTLAVFAPLLFWPGIVGEFMGFMPVTVIVTLGSALVVALIVMPALGSVIGKPAVISQRKANNLIAANQGNVERMTGAAGLYIRALRQMLRVPLLVLASVIFIIASLGYFYAQYGKGVEFFPEIDSDFGSIVVRARGNLSLDERDVLVRQVENHILQMPEVRSVNTRTSAFEMQNQAADTIGVLQLELVSWEHRPTALQVMDQIVRETRHIPGIVVERQALAMGPTAGVDIQLDLVSNDLAALTETTRELTRQLQSDGRYVEVSNNLPLEGLEWRIDIDRQAASRFDADLASVGAAMQMLTTGLTIGTYRPADADEELDIRLRYPFSGRDLDMIDRLTVTAGGQQIPLSNFIERRAQSPEGDLRRTDGNLTYRIEANAAPDYLVADLVDDMSRRFAEMRAAGEIPDSVVPRFRGDQEEQDEAAQFLSLAFMVAIFLMFVILVTQFNSLYQALLIMSAIVFSSAGVLLGLLLTGQPFGIVMVGVAIIALAGIVVNNNIVLIDTYNVIRRQGDSPTNAAIKTAAQRLRPVLLTSITTVLGLLPMALQLNIDLLARTITVGAPASQWWAQLSTAIVGGLTFATILTLVLTPCLLVGGDHMIERLRAFRLRKPVESSASQDA</sequence>
<keyword evidence="1" id="KW-0812">Transmembrane</keyword>
<accession>A0A4Z0WL33</accession>
<dbReference type="InterPro" id="IPR001036">
    <property type="entry name" value="Acrflvin-R"/>
</dbReference>
<dbReference type="AlphaFoldDB" id="A0A4Z0WL33"/>
<keyword evidence="3" id="KW-1185">Reference proteome</keyword>
<keyword evidence="1" id="KW-0472">Membrane</keyword>
<feature type="transmembrane region" description="Helical" evidence="1">
    <location>
        <begin position="380"/>
        <end position="404"/>
    </location>
</feature>
<reference evidence="2 3" key="1">
    <citation type="submission" date="2019-04" db="EMBL/GenBank/DDBJ databases">
        <title>Natronospirillum operosus gen. nov., sp. nov., a haloalkaliphilic satellite isolated from decaying biomass of laboratory culture of cyanobacterium Geitlerinema sp. and proposal of Natronospirillaceae fam. nov. and Saccharospirillaceae fam. nov.</title>
        <authorList>
            <person name="Kevbrin V."/>
            <person name="Boltyanskaya Y."/>
            <person name="Koziaeva V."/>
            <person name="Grouzdev D.S."/>
            <person name="Park M."/>
            <person name="Cho J."/>
        </authorList>
    </citation>
    <scope>NUCLEOTIDE SEQUENCE [LARGE SCALE GENOMIC DNA]</scope>
    <source>
        <strain evidence="2 3">G-116</strain>
    </source>
</reference>
<evidence type="ECO:0000256" key="1">
    <source>
        <dbReference type="SAM" id="Phobius"/>
    </source>
</evidence>
<dbReference type="Gene3D" id="3.30.2090.10">
    <property type="entry name" value="Multidrug efflux transporter AcrB TolC docking domain, DN and DC subdomains"/>
    <property type="match status" value="2"/>
</dbReference>
<feature type="transmembrane region" description="Helical" evidence="1">
    <location>
        <begin position="425"/>
        <end position="449"/>
    </location>
</feature>
<feature type="transmembrane region" description="Helical" evidence="1">
    <location>
        <begin position="855"/>
        <end position="875"/>
    </location>
</feature>
<proteinExistence type="predicted"/>
<dbReference type="PANTHER" id="PTHR32063">
    <property type="match status" value="1"/>
</dbReference>
<organism evidence="2 3">
    <name type="scientific">Natronospirillum operosum</name>
    <dbReference type="NCBI Taxonomy" id="2759953"/>
    <lineage>
        <taxon>Bacteria</taxon>
        <taxon>Pseudomonadati</taxon>
        <taxon>Pseudomonadota</taxon>
        <taxon>Gammaproteobacteria</taxon>
        <taxon>Oceanospirillales</taxon>
        <taxon>Natronospirillaceae</taxon>
        <taxon>Natronospirillum</taxon>
    </lineage>
</organism>
<dbReference type="EMBL" id="SRMF01000001">
    <property type="protein sequence ID" value="TGG96081.1"/>
    <property type="molecule type" value="Genomic_DNA"/>
</dbReference>
<protein>
    <submittedName>
        <fullName evidence="2">Efflux RND transporter permease subunit</fullName>
    </submittedName>
</protein>